<dbReference type="InterPro" id="IPR002401">
    <property type="entry name" value="Cyt_P450_E_grp-I"/>
</dbReference>
<comment type="caution">
    <text evidence="8">The sequence shown here is derived from an EMBL/GenBank/DDBJ whole genome shotgun (WGS) entry which is preliminary data.</text>
</comment>
<comment type="similarity">
    <text evidence="2">Belongs to the cytochrome P450 family.</text>
</comment>
<dbReference type="GO" id="GO:0005506">
    <property type="term" value="F:iron ion binding"/>
    <property type="evidence" value="ECO:0007669"/>
    <property type="project" value="InterPro"/>
</dbReference>
<dbReference type="AlphaFoldDB" id="A0A8J2N2V9"/>
<dbReference type="PRINTS" id="PR00385">
    <property type="entry name" value="P450"/>
</dbReference>
<dbReference type="Proteomes" id="UP000676310">
    <property type="component" value="Unassembled WGS sequence"/>
</dbReference>
<name>A0A8J2N2V9_9PLEO</name>
<evidence type="ECO:0000256" key="5">
    <source>
        <dbReference type="ARBA" id="ARBA00023004"/>
    </source>
</evidence>
<sequence>MEVDKLTITVGFAAVISTYWLSKTIYNLFFHPLAGFPGPRWAAGSYLPEFYYDILQGGRYYKKVIQMHKKYGPLVRVNPDELSFNDPLFYDKVYSGGGQKRNKNPGLTTTAPTSVISTNDHDLHRQRRGYITNLFSKRSILDLESAIQSKVDKLVMHMKEAYRTGETLIGPLMFGSLAVDVISHYAYGESFGDLDKPGFPCELERDVKGVVLTAHVRRFFPAIDALMIRLPTWLIARISPSIVSYLDFENRITKYSKEALKKSQEGRYSTKPRTLFDALIGPKVPVPEKTLQRLKDEGTLILFAGVDTTARFLTCTMCYLIMYPNILAKLRAELRSYPTSTCTQLEALPYLTAVINESLRYECSFTSRFPRLLVEPLAYKDRLIPSGTTIGAMPYLLNSHPEVFPDPHVFRPERWIEAKTRGEHLEKYLVTFTKGSRACLGINLAYAELYLTVAAMVQNFDLKLVDSSIENITPDRDFGLAFDKDYNFGVNFRVTKVLRE</sequence>
<dbReference type="GO" id="GO:0016705">
    <property type="term" value="F:oxidoreductase activity, acting on paired donors, with incorporation or reduction of molecular oxygen"/>
    <property type="evidence" value="ECO:0007669"/>
    <property type="project" value="InterPro"/>
</dbReference>
<gene>
    <name evidence="8" type="ORF">ALTATR162_LOCUS6765</name>
</gene>
<organism evidence="8 9">
    <name type="scientific">Alternaria atra</name>
    <dbReference type="NCBI Taxonomy" id="119953"/>
    <lineage>
        <taxon>Eukaryota</taxon>
        <taxon>Fungi</taxon>
        <taxon>Dikarya</taxon>
        <taxon>Ascomycota</taxon>
        <taxon>Pezizomycotina</taxon>
        <taxon>Dothideomycetes</taxon>
        <taxon>Pleosporomycetidae</taxon>
        <taxon>Pleosporales</taxon>
        <taxon>Pleosporineae</taxon>
        <taxon>Pleosporaceae</taxon>
        <taxon>Alternaria</taxon>
        <taxon>Alternaria sect. Ulocladioides</taxon>
    </lineage>
</organism>
<keyword evidence="5 7" id="KW-0408">Iron</keyword>
<dbReference type="GO" id="GO:0004497">
    <property type="term" value="F:monooxygenase activity"/>
    <property type="evidence" value="ECO:0007669"/>
    <property type="project" value="UniProtKB-KW"/>
</dbReference>
<evidence type="ECO:0000313" key="9">
    <source>
        <dbReference type="Proteomes" id="UP000676310"/>
    </source>
</evidence>
<dbReference type="PANTHER" id="PTHR24305:SF157">
    <property type="entry name" value="N-ACETYLTRYPTOPHAN 6-HYDROXYLASE IVOC-RELATED"/>
    <property type="match status" value="1"/>
</dbReference>
<evidence type="ECO:0000256" key="3">
    <source>
        <dbReference type="ARBA" id="ARBA00022723"/>
    </source>
</evidence>
<dbReference type="CDD" id="cd11062">
    <property type="entry name" value="CYP58-like"/>
    <property type="match status" value="1"/>
</dbReference>
<dbReference type="InterPro" id="IPR001128">
    <property type="entry name" value="Cyt_P450"/>
</dbReference>
<dbReference type="GO" id="GO:0020037">
    <property type="term" value="F:heme binding"/>
    <property type="evidence" value="ECO:0007669"/>
    <property type="project" value="InterPro"/>
</dbReference>
<evidence type="ECO:0000256" key="4">
    <source>
        <dbReference type="ARBA" id="ARBA00023002"/>
    </source>
</evidence>
<evidence type="ECO:0000256" key="1">
    <source>
        <dbReference type="ARBA" id="ARBA00001971"/>
    </source>
</evidence>
<dbReference type="GeneID" id="67018690"/>
<evidence type="ECO:0000256" key="2">
    <source>
        <dbReference type="ARBA" id="ARBA00010617"/>
    </source>
</evidence>
<keyword evidence="7" id="KW-0349">Heme</keyword>
<evidence type="ECO:0000313" key="8">
    <source>
        <dbReference type="EMBL" id="CAG5165227.1"/>
    </source>
</evidence>
<proteinExistence type="inferred from homology"/>
<evidence type="ECO:0000256" key="7">
    <source>
        <dbReference type="PIRSR" id="PIRSR602401-1"/>
    </source>
</evidence>
<keyword evidence="4" id="KW-0560">Oxidoreductase</keyword>
<keyword evidence="9" id="KW-1185">Reference proteome</keyword>
<dbReference type="Pfam" id="PF00067">
    <property type="entry name" value="p450"/>
    <property type="match status" value="1"/>
</dbReference>
<accession>A0A8J2N2V9</accession>
<reference evidence="8" key="1">
    <citation type="submission" date="2021-05" db="EMBL/GenBank/DDBJ databases">
        <authorList>
            <person name="Stam R."/>
        </authorList>
    </citation>
    <scope>NUCLEOTIDE SEQUENCE</scope>
    <source>
        <strain evidence="8">CS162</strain>
    </source>
</reference>
<dbReference type="EMBL" id="CAJRGZ010000019">
    <property type="protein sequence ID" value="CAG5165227.1"/>
    <property type="molecule type" value="Genomic_DNA"/>
</dbReference>
<dbReference type="PANTHER" id="PTHR24305">
    <property type="entry name" value="CYTOCHROME P450"/>
    <property type="match status" value="1"/>
</dbReference>
<dbReference type="OrthoDB" id="3945418at2759"/>
<comment type="cofactor">
    <cofactor evidence="1 7">
        <name>heme</name>
        <dbReference type="ChEBI" id="CHEBI:30413"/>
    </cofactor>
</comment>
<dbReference type="InterPro" id="IPR050121">
    <property type="entry name" value="Cytochrome_P450_monoxygenase"/>
</dbReference>
<dbReference type="SUPFAM" id="SSF48264">
    <property type="entry name" value="Cytochrome P450"/>
    <property type="match status" value="1"/>
</dbReference>
<keyword evidence="3 7" id="KW-0479">Metal-binding</keyword>
<evidence type="ECO:0000256" key="6">
    <source>
        <dbReference type="ARBA" id="ARBA00023033"/>
    </source>
</evidence>
<dbReference type="InterPro" id="IPR036396">
    <property type="entry name" value="Cyt_P450_sf"/>
</dbReference>
<dbReference type="PRINTS" id="PR00463">
    <property type="entry name" value="EP450I"/>
</dbReference>
<dbReference type="RefSeq" id="XP_043170322.1">
    <property type="nucleotide sequence ID" value="XM_043314387.1"/>
</dbReference>
<evidence type="ECO:0008006" key="10">
    <source>
        <dbReference type="Google" id="ProtNLM"/>
    </source>
</evidence>
<feature type="binding site" description="axial binding residue" evidence="7">
    <location>
        <position position="439"/>
    </location>
    <ligand>
        <name>heme</name>
        <dbReference type="ChEBI" id="CHEBI:30413"/>
    </ligand>
    <ligandPart>
        <name>Fe</name>
        <dbReference type="ChEBI" id="CHEBI:18248"/>
    </ligandPart>
</feature>
<protein>
    <recommendedName>
        <fullName evidence="10">Benzoate 4-monooxygenase cytochrome P450</fullName>
    </recommendedName>
</protein>
<dbReference type="Gene3D" id="1.10.630.10">
    <property type="entry name" value="Cytochrome P450"/>
    <property type="match status" value="1"/>
</dbReference>
<keyword evidence="6" id="KW-0503">Monooxygenase</keyword>